<accession>A0A195CCV3</accession>
<keyword evidence="3" id="KW-1185">Reference proteome</keyword>
<sequence length="95" mass="10653">MPYRDVGAVSQSMDSRQPKTSRRSVAVHNSFPTIDGRPILGSGGEREREREKESERGRLDSLFICSSPVKLGHRVARARKRPLLGWVDPFLGPSH</sequence>
<dbReference type="Proteomes" id="UP000078542">
    <property type="component" value="Unassembled WGS sequence"/>
</dbReference>
<proteinExistence type="predicted"/>
<evidence type="ECO:0000313" key="2">
    <source>
        <dbReference type="EMBL" id="KYM98627.1"/>
    </source>
</evidence>
<organism evidence="2 3">
    <name type="scientific">Cyphomyrmex costatus</name>
    <dbReference type="NCBI Taxonomy" id="456900"/>
    <lineage>
        <taxon>Eukaryota</taxon>
        <taxon>Metazoa</taxon>
        <taxon>Ecdysozoa</taxon>
        <taxon>Arthropoda</taxon>
        <taxon>Hexapoda</taxon>
        <taxon>Insecta</taxon>
        <taxon>Pterygota</taxon>
        <taxon>Neoptera</taxon>
        <taxon>Endopterygota</taxon>
        <taxon>Hymenoptera</taxon>
        <taxon>Apocrita</taxon>
        <taxon>Aculeata</taxon>
        <taxon>Formicoidea</taxon>
        <taxon>Formicidae</taxon>
        <taxon>Myrmicinae</taxon>
        <taxon>Cyphomyrmex</taxon>
    </lineage>
</organism>
<dbReference type="AlphaFoldDB" id="A0A195CCV3"/>
<gene>
    <name evidence="2" type="ORF">ALC62_10595</name>
</gene>
<dbReference type="EMBL" id="KQ977935">
    <property type="protein sequence ID" value="KYM98627.1"/>
    <property type="molecule type" value="Genomic_DNA"/>
</dbReference>
<feature type="region of interest" description="Disordered" evidence="1">
    <location>
        <begin position="1"/>
        <end position="57"/>
    </location>
</feature>
<evidence type="ECO:0000313" key="3">
    <source>
        <dbReference type="Proteomes" id="UP000078542"/>
    </source>
</evidence>
<reference evidence="2 3" key="1">
    <citation type="submission" date="2016-03" db="EMBL/GenBank/DDBJ databases">
        <title>Cyphomyrmex costatus WGS genome.</title>
        <authorList>
            <person name="Nygaard S."/>
            <person name="Hu H."/>
            <person name="Boomsma J."/>
            <person name="Zhang G."/>
        </authorList>
    </citation>
    <scope>NUCLEOTIDE SEQUENCE [LARGE SCALE GENOMIC DNA]</scope>
    <source>
        <strain evidence="2">MS0001</strain>
        <tissue evidence="2">Whole body</tissue>
    </source>
</reference>
<feature type="compositionally biased region" description="Basic and acidic residues" evidence="1">
    <location>
        <begin position="44"/>
        <end position="57"/>
    </location>
</feature>
<name>A0A195CCV3_9HYME</name>
<protein>
    <submittedName>
        <fullName evidence="2">Uncharacterized protein</fullName>
    </submittedName>
</protein>
<evidence type="ECO:0000256" key="1">
    <source>
        <dbReference type="SAM" id="MobiDB-lite"/>
    </source>
</evidence>